<name>A0A6J5LWQ4_9CAUD</name>
<evidence type="ECO:0000313" key="1">
    <source>
        <dbReference type="EMBL" id="CAB4138938.1"/>
    </source>
</evidence>
<evidence type="ECO:0008006" key="2">
    <source>
        <dbReference type="Google" id="ProtNLM"/>
    </source>
</evidence>
<reference evidence="1" key="1">
    <citation type="submission" date="2020-04" db="EMBL/GenBank/DDBJ databases">
        <authorList>
            <person name="Chiriac C."/>
            <person name="Salcher M."/>
            <person name="Ghai R."/>
            <person name="Kavagutti S V."/>
        </authorList>
    </citation>
    <scope>NUCLEOTIDE SEQUENCE</scope>
</reference>
<sequence>MAGVDYAKVNENLVRAELWSAELKDVLQEQLMGTRYVRMLNGFPDGNQFTIPSVGELPMRETAELTPVVYDAMDTGEFNFTIDRYVESATFITDKAKQDSYYAQQLIGMFPTKMRRALDENLETSVFSLANTQTLNNANSINGAPHRFIASGSSNTVLSLDDFAKAKFALDKAQAGGTRVAIIDPSQEYVFNQLVGAQAFINNPQFGGIVNGGFVNEVTGMRFVKNIFGFDVYVSNFLATPTDTAINADGRGSVSTPAAPVTNVFMSVGGDLTPFVGAYRQMPRVEYERNKDLRRDEYVMNARFGLKLYRPECLVSVISKSTI</sequence>
<protein>
    <recommendedName>
        <fullName evidence="2">Major capsid protein</fullName>
    </recommendedName>
</protein>
<organism evidence="1">
    <name type="scientific">uncultured Caudovirales phage</name>
    <dbReference type="NCBI Taxonomy" id="2100421"/>
    <lineage>
        <taxon>Viruses</taxon>
        <taxon>Duplodnaviria</taxon>
        <taxon>Heunggongvirae</taxon>
        <taxon>Uroviricota</taxon>
        <taxon>Caudoviricetes</taxon>
        <taxon>Peduoviridae</taxon>
        <taxon>Maltschvirus</taxon>
        <taxon>Maltschvirus maltsch</taxon>
    </lineage>
</organism>
<gene>
    <name evidence="1" type="ORF">UFOVP337_3</name>
</gene>
<accession>A0A6J5LWQ4</accession>
<dbReference type="EMBL" id="LR796354">
    <property type="protein sequence ID" value="CAB4138938.1"/>
    <property type="molecule type" value="Genomic_DNA"/>
</dbReference>
<proteinExistence type="predicted"/>